<evidence type="ECO:0000256" key="1">
    <source>
        <dbReference type="SAM" id="Phobius"/>
    </source>
</evidence>
<keyword evidence="3" id="KW-1185">Reference proteome</keyword>
<feature type="transmembrane region" description="Helical" evidence="1">
    <location>
        <begin position="262"/>
        <end position="286"/>
    </location>
</feature>
<comment type="caution">
    <text evidence="2">The sequence shown here is derived from an EMBL/GenBank/DDBJ whole genome shotgun (WGS) entry which is preliminary data.</text>
</comment>
<dbReference type="PANTHER" id="PTHR37814">
    <property type="entry name" value="CONSERVED MEMBRANE PROTEIN"/>
    <property type="match status" value="1"/>
</dbReference>
<dbReference type="RefSeq" id="WP_102071960.1">
    <property type="nucleotide sequence ID" value="NZ_PDNW01000001.1"/>
</dbReference>
<feature type="transmembrane region" description="Helical" evidence="1">
    <location>
        <begin position="181"/>
        <end position="207"/>
    </location>
</feature>
<dbReference type="OrthoDB" id="4424890at2"/>
<feature type="transmembrane region" description="Helical" evidence="1">
    <location>
        <begin position="219"/>
        <end position="242"/>
    </location>
</feature>
<dbReference type="PANTHER" id="PTHR37814:SF1">
    <property type="entry name" value="MEMBRANE PROTEIN"/>
    <property type="match status" value="1"/>
</dbReference>
<dbReference type="AlphaFoldDB" id="A0A2N4U8Z1"/>
<evidence type="ECO:0000313" key="3">
    <source>
        <dbReference type="Proteomes" id="UP000234190"/>
    </source>
</evidence>
<feature type="transmembrane region" description="Helical" evidence="1">
    <location>
        <begin position="298"/>
        <end position="321"/>
    </location>
</feature>
<keyword evidence="1" id="KW-0812">Transmembrane</keyword>
<organism evidence="2 3">
    <name type="scientific">Pollutimonas subterranea</name>
    <dbReference type="NCBI Taxonomy" id="2045210"/>
    <lineage>
        <taxon>Bacteria</taxon>
        <taxon>Pseudomonadati</taxon>
        <taxon>Pseudomonadota</taxon>
        <taxon>Betaproteobacteria</taxon>
        <taxon>Burkholderiales</taxon>
        <taxon>Alcaligenaceae</taxon>
        <taxon>Pollutimonas</taxon>
    </lineage>
</organism>
<feature type="transmembrane region" description="Helical" evidence="1">
    <location>
        <begin position="113"/>
        <end position="133"/>
    </location>
</feature>
<accession>A0A2N4U8Z1</accession>
<feature type="transmembrane region" description="Helical" evidence="1">
    <location>
        <begin position="140"/>
        <end position="161"/>
    </location>
</feature>
<gene>
    <name evidence="2" type="ORF">CR159_00005</name>
</gene>
<keyword evidence="1" id="KW-1133">Transmembrane helix</keyword>
<feature type="transmembrane region" description="Helical" evidence="1">
    <location>
        <begin position="327"/>
        <end position="344"/>
    </location>
</feature>
<feature type="transmembrane region" description="Helical" evidence="1">
    <location>
        <begin position="86"/>
        <end position="107"/>
    </location>
</feature>
<dbReference type="EMBL" id="PDNW01000001">
    <property type="protein sequence ID" value="PLC51471.1"/>
    <property type="molecule type" value="Genomic_DNA"/>
</dbReference>
<proteinExistence type="predicted"/>
<reference evidence="2 3" key="1">
    <citation type="submission" date="2017-10" db="EMBL/GenBank/DDBJ databases">
        <title>Two draft genome sequences of Pusillimonas sp. strains isolated from a nitrate- and radionuclide-contaminated groundwater in Russia.</title>
        <authorList>
            <person name="Grouzdev D.S."/>
            <person name="Tourova T.P."/>
            <person name="Goeva M.A."/>
            <person name="Babich T.L."/>
            <person name="Sokolova D.S."/>
            <person name="Abdullin R."/>
            <person name="Poltaraus A.B."/>
            <person name="Toshchakov S.V."/>
            <person name="Nazina T.N."/>
        </authorList>
    </citation>
    <scope>NUCLEOTIDE SEQUENCE [LARGE SCALE GENOMIC DNA]</scope>
    <source>
        <strain evidence="2 3">JR1/69-3-13</strain>
    </source>
</reference>
<sequence>MNKYAVQLAFAYMGVIIGGGFASGQEILQFFTGYGMASIAGTVLAGLLFAFLGMQIARISTTSQAQSHKDVLCLLFGRRAGAVMDILLTFFLFGVGVAMLAAAGSLFKQQFGFSPVVGSVFMTVLVVLTLCLNVKRIIDLVSLATPLLMALVLVITTYSLFTSNADLDQLLTLSQGQETVAPHWALGAVLYASFNIAVGFPMLAVISGRSRDIKTTSRGGALGGVGLGLLILLLNVSLFSNLNQLHGAELPTLMLASRLSPVVGILMTVSITCMIYSTAVGMFFAFSARFSSPETGRFRVLSLSSCTIGLVLSFVGFTTLVGSVYPLLGYLGLLLIAAVLVNWFRGRSMAAGVVNDIA</sequence>
<dbReference type="Proteomes" id="UP000234190">
    <property type="component" value="Unassembled WGS sequence"/>
</dbReference>
<protein>
    <recommendedName>
        <fullName evidence="4">Membrane protein YkvI</fullName>
    </recommendedName>
</protein>
<keyword evidence="1" id="KW-0472">Membrane</keyword>
<dbReference type="InterPro" id="IPR038728">
    <property type="entry name" value="YkvI-like"/>
</dbReference>
<name>A0A2N4U8Z1_9BURK</name>
<evidence type="ECO:0000313" key="2">
    <source>
        <dbReference type="EMBL" id="PLC51471.1"/>
    </source>
</evidence>
<evidence type="ECO:0008006" key="4">
    <source>
        <dbReference type="Google" id="ProtNLM"/>
    </source>
</evidence>
<feature type="transmembrane region" description="Helical" evidence="1">
    <location>
        <begin position="34"/>
        <end position="54"/>
    </location>
</feature>